<comment type="caution">
    <text evidence="5">The sequence shown here is derived from an EMBL/GenBank/DDBJ whole genome shotgun (WGS) entry which is preliminary data.</text>
</comment>
<organism evidence="5 6">
    <name type="scientific">Methylopila capsulata</name>
    <dbReference type="NCBI Taxonomy" id="61654"/>
    <lineage>
        <taxon>Bacteria</taxon>
        <taxon>Pseudomonadati</taxon>
        <taxon>Pseudomonadota</taxon>
        <taxon>Alphaproteobacteria</taxon>
        <taxon>Hyphomicrobiales</taxon>
        <taxon>Methylopilaceae</taxon>
        <taxon>Methylopila</taxon>
    </lineage>
</organism>
<dbReference type="InterPro" id="IPR021150">
    <property type="entry name" value="Ubiq_cyt_c_chap"/>
</dbReference>
<dbReference type="RefSeq" id="WP_204948563.1">
    <property type="nucleotide sequence ID" value="NZ_BSFF01000002.1"/>
</dbReference>
<feature type="region of interest" description="Disordered" evidence="3">
    <location>
        <begin position="1"/>
        <end position="47"/>
    </location>
</feature>
<evidence type="ECO:0000256" key="1">
    <source>
        <dbReference type="ARBA" id="ARBA00006407"/>
    </source>
</evidence>
<dbReference type="Pfam" id="PF03981">
    <property type="entry name" value="Ubiq_cyt_C_chap"/>
    <property type="match status" value="1"/>
</dbReference>
<evidence type="ECO:0000256" key="3">
    <source>
        <dbReference type="SAM" id="MobiDB-lite"/>
    </source>
</evidence>
<dbReference type="EMBL" id="JAFBCY010000001">
    <property type="protein sequence ID" value="MBM7850100.1"/>
    <property type="molecule type" value="Genomic_DNA"/>
</dbReference>
<dbReference type="PANTHER" id="PTHR12184:SF1">
    <property type="entry name" value="UBIQUINOL-CYTOCHROME-C REDUCTASE COMPLEX ASSEMBLY FACTOR 1"/>
    <property type="match status" value="1"/>
</dbReference>
<protein>
    <submittedName>
        <fullName evidence="5">Cytochrome b pre-mRNA-processing protein 3</fullName>
    </submittedName>
</protein>
<name>A0ABS2T1R6_9HYPH</name>
<accession>A0ABS2T1R6</accession>
<feature type="domain" description="Ubiquinol-cytochrome c chaperone" evidence="4">
    <location>
        <begin position="94"/>
        <end position="231"/>
    </location>
</feature>
<evidence type="ECO:0000313" key="5">
    <source>
        <dbReference type="EMBL" id="MBM7850100.1"/>
    </source>
</evidence>
<comment type="similarity">
    <text evidence="1">Belongs to the CBP3 family.</text>
</comment>
<dbReference type="InterPro" id="IPR007129">
    <property type="entry name" value="Ubiqinol_cyt_c_chaperone_CPB3"/>
</dbReference>
<dbReference type="PANTHER" id="PTHR12184">
    <property type="entry name" value="UBIQUINOL-CYTOCHROME C REDUCTASE COMPLEX ASSEMBLY FACTOR 1 FAMILY MEMBER"/>
    <property type="match status" value="1"/>
</dbReference>
<proteinExistence type="inferred from homology"/>
<evidence type="ECO:0000313" key="6">
    <source>
        <dbReference type="Proteomes" id="UP000758856"/>
    </source>
</evidence>
<reference evidence="5 6" key="1">
    <citation type="submission" date="2021-01" db="EMBL/GenBank/DDBJ databases">
        <title>Genomic Encyclopedia of Type Strains, Phase IV (KMG-IV): sequencing the most valuable type-strain genomes for metagenomic binning, comparative biology and taxonomic classification.</title>
        <authorList>
            <person name="Goeker M."/>
        </authorList>
    </citation>
    <scope>NUCLEOTIDE SEQUENCE [LARGE SCALE GENOMIC DNA]</scope>
    <source>
        <strain evidence="5 6">DSM 6130</strain>
    </source>
</reference>
<keyword evidence="6" id="KW-1185">Reference proteome</keyword>
<sequence>MSWTSSRNAARATHDGSTRPSPDLCLRRTWRNPRNGPVQQAKAAAGRRRAAVRRRRRAMVFGLFQRRAASTPSATERVYGLIVAQARAPYFYRELGVPDTVMGRYEMIVLHAFLYFHRLKAVEPAAKEAAQEVFDLMFAEMDSALREIGVGDLTVPKRIKSMAGVFYARAAAYEAALKSADDAQLIGALAAGPFEGADAAGARQLARYLRSAVDALAIQSVPALVQSGPIFPQAEASS</sequence>
<evidence type="ECO:0000259" key="4">
    <source>
        <dbReference type="Pfam" id="PF03981"/>
    </source>
</evidence>
<comment type="similarity">
    <text evidence="2">Belongs to the UPF0174 family.</text>
</comment>
<gene>
    <name evidence="5" type="ORF">JOD31_000312</name>
</gene>
<evidence type="ECO:0000256" key="2">
    <source>
        <dbReference type="ARBA" id="ARBA00006436"/>
    </source>
</evidence>
<dbReference type="Proteomes" id="UP000758856">
    <property type="component" value="Unassembled WGS sequence"/>
</dbReference>